<dbReference type="PANTHER" id="PTHR30543:SF21">
    <property type="entry name" value="NAD(P)H-DEPENDENT FMN REDUCTASE LOT6"/>
    <property type="match status" value="1"/>
</dbReference>
<dbReference type="InterPro" id="IPR029039">
    <property type="entry name" value="Flavoprotein-like_sf"/>
</dbReference>
<evidence type="ECO:0000313" key="3">
    <source>
        <dbReference type="Proteomes" id="UP000028492"/>
    </source>
</evidence>
<dbReference type="RefSeq" id="WP_038513720.1">
    <property type="nucleotide sequence ID" value="NZ_CP008953.1"/>
</dbReference>
<dbReference type="Proteomes" id="UP000028492">
    <property type="component" value="Chromosome"/>
</dbReference>
<dbReference type="PANTHER" id="PTHR30543">
    <property type="entry name" value="CHROMATE REDUCTASE"/>
    <property type="match status" value="1"/>
</dbReference>
<dbReference type="GO" id="GO:0005829">
    <property type="term" value="C:cytosol"/>
    <property type="evidence" value="ECO:0007669"/>
    <property type="project" value="TreeGrafter"/>
</dbReference>
<sequence>MSTETTTQSPIRLAVIIGSVRHERFADAITGWLLTELATIDGVEVDPIDLADIDLPLQGTRPGGTETVISDRLRDADAFLVVTPEYNHSFPAALKNAIDWHFTEWAYKPVAFVGYGAGSGGIRAIEQLRLIFPELRATTIRDAVLLNAPWTRLGPNGYEGTEGERGALAATMTELGWWARTLRTGRVAAQVSAS</sequence>
<organism evidence="2 3">
    <name type="scientific">Amycolatopsis japonica</name>
    <dbReference type="NCBI Taxonomy" id="208439"/>
    <lineage>
        <taxon>Bacteria</taxon>
        <taxon>Bacillati</taxon>
        <taxon>Actinomycetota</taxon>
        <taxon>Actinomycetes</taxon>
        <taxon>Pseudonocardiales</taxon>
        <taxon>Pseudonocardiaceae</taxon>
        <taxon>Amycolatopsis</taxon>
        <taxon>Amycolatopsis japonica group</taxon>
    </lineage>
</organism>
<reference evidence="2 3" key="1">
    <citation type="journal article" date="2014" name="J. Biotechnol.">
        <title>Complete genome sequence of the actinobacterium Amycolatopsis japonica MG417-CF17(T) (=DSM 44213T) producing (S,S)-N,N'-ethylenediaminedisuccinic acid.</title>
        <authorList>
            <person name="Stegmann E."/>
            <person name="Albersmeier A."/>
            <person name="Spohn M."/>
            <person name="Gert H."/>
            <person name="Weber T."/>
            <person name="Wohlleben W."/>
            <person name="Kalinowski J."/>
            <person name="Ruckert C."/>
        </authorList>
    </citation>
    <scope>NUCLEOTIDE SEQUENCE [LARGE SCALE GENOMIC DNA]</scope>
    <source>
        <strain evidence="3">MG417-CF17 (DSM 44213)</strain>
    </source>
</reference>
<dbReference type="GO" id="GO:0010181">
    <property type="term" value="F:FMN binding"/>
    <property type="evidence" value="ECO:0007669"/>
    <property type="project" value="TreeGrafter"/>
</dbReference>
<dbReference type="InterPro" id="IPR005025">
    <property type="entry name" value="FMN_Rdtase-like_dom"/>
</dbReference>
<accession>A0A075UWL5</accession>
<dbReference type="Gene3D" id="3.40.50.360">
    <property type="match status" value="1"/>
</dbReference>
<dbReference type="AlphaFoldDB" id="A0A075UWL5"/>
<dbReference type="Pfam" id="PF03358">
    <property type="entry name" value="FMN_red"/>
    <property type="match status" value="1"/>
</dbReference>
<protein>
    <submittedName>
        <fullName evidence="2">Putative reductase</fullName>
    </submittedName>
</protein>
<proteinExistence type="predicted"/>
<dbReference type="SUPFAM" id="SSF52218">
    <property type="entry name" value="Flavoproteins"/>
    <property type="match status" value="1"/>
</dbReference>
<dbReference type="KEGG" id="aja:AJAP_19670"/>
<dbReference type="eggNOG" id="COG0431">
    <property type="taxonomic scope" value="Bacteria"/>
</dbReference>
<evidence type="ECO:0000259" key="1">
    <source>
        <dbReference type="Pfam" id="PF03358"/>
    </source>
</evidence>
<dbReference type="HOGENOM" id="CLU_055322_2_2_11"/>
<feature type="domain" description="NADPH-dependent FMN reductase-like" evidence="1">
    <location>
        <begin position="12"/>
        <end position="147"/>
    </location>
</feature>
<dbReference type="EMBL" id="CP008953">
    <property type="protein sequence ID" value="AIG76796.1"/>
    <property type="molecule type" value="Genomic_DNA"/>
</dbReference>
<evidence type="ECO:0000313" key="2">
    <source>
        <dbReference type="EMBL" id="AIG76796.1"/>
    </source>
</evidence>
<dbReference type="GO" id="GO:0016491">
    <property type="term" value="F:oxidoreductase activity"/>
    <property type="evidence" value="ECO:0007669"/>
    <property type="project" value="InterPro"/>
</dbReference>
<name>A0A075UWL5_9PSEU</name>
<dbReference type="InterPro" id="IPR050712">
    <property type="entry name" value="NAD(P)H-dep_reductase"/>
</dbReference>
<gene>
    <name evidence="2" type="ORF">AJAP_19670</name>
</gene>
<keyword evidence="3" id="KW-1185">Reference proteome</keyword>
<dbReference type="STRING" id="208439.AJAP_19670"/>